<comment type="function">
    <text evidence="9">Member of the two-component regulatory system SasA/RpaA involved in genome-wide circadian gene expression. One of several clock output pathways. Participates in the Kai clock protein complex, the main circadian regulator in cyanobacteria, via its interaction with KaiC. KaiC enhances the autophosphorylation activity of SasA, which then transfers its phosphate group to RpaA to activate it. In addition to its output function, recruits fold-shifted KaiB (KaiB(fs)) to KaiC to cooperatively form the KaiB(6):KaiC(6) complex (independent of SasA kinase activity). Required for robustness of the circadian rhythm of gene expression and is involved in clock output, also required for adaptation to light/dark cycles.</text>
</comment>
<dbReference type="InterPro" id="IPR005467">
    <property type="entry name" value="His_kinase_dom"/>
</dbReference>
<feature type="modified residue" description="Phosphohistidine; by autocatalysis" evidence="9">
    <location>
        <position position="167"/>
    </location>
</feature>
<dbReference type="AlphaFoldDB" id="A0A928Z4K7"/>
<evidence type="ECO:0000256" key="2">
    <source>
        <dbReference type="ARBA" id="ARBA00022553"/>
    </source>
</evidence>
<dbReference type="FunFam" id="3.30.565.10:FF:000006">
    <property type="entry name" value="Sensor histidine kinase WalK"/>
    <property type="match status" value="1"/>
</dbReference>
<dbReference type="Proteomes" id="UP000625316">
    <property type="component" value="Unassembled WGS sequence"/>
</dbReference>
<dbReference type="InterPro" id="IPR023527">
    <property type="entry name" value="Kinase_SasA"/>
</dbReference>
<feature type="domain" description="Histidine kinase" evidence="11">
    <location>
        <begin position="164"/>
        <end position="389"/>
    </location>
</feature>
<dbReference type="InterPro" id="IPR036890">
    <property type="entry name" value="HATPase_C_sf"/>
</dbReference>
<dbReference type="Gene3D" id="3.30.565.10">
    <property type="entry name" value="Histidine kinase-like ATPase, C-terminal domain"/>
    <property type="match status" value="1"/>
</dbReference>
<evidence type="ECO:0000256" key="1">
    <source>
        <dbReference type="ARBA" id="ARBA00000085"/>
    </source>
</evidence>
<dbReference type="SMART" id="SM00388">
    <property type="entry name" value="HisKA"/>
    <property type="match status" value="1"/>
</dbReference>
<evidence type="ECO:0000256" key="9">
    <source>
        <dbReference type="HAMAP-Rule" id="MF_01837"/>
    </source>
</evidence>
<dbReference type="EMBL" id="JADEXQ010000121">
    <property type="protein sequence ID" value="MBE9032731.1"/>
    <property type="molecule type" value="Genomic_DNA"/>
</dbReference>
<feature type="region of interest" description="Disordered" evidence="10">
    <location>
        <begin position="100"/>
        <end position="123"/>
    </location>
</feature>
<sequence length="390" mass="44236">MQALPDPLSRSKHPLQLLLFVDRRPVSREQIRQVRQLLEELGDAKDYDLQVIDVTEQPHLAEHFRLLTTPALIKIAPEPRQMMVGSNFLTELRKRWPRWEQEQRQAVAPPPPQASLDQPSKSSGTYELAAASELLELSDEVFRLKQEKAELEAQIKFKDQVISMLAHDLRNPLTAASIALETLDRGFHPKEGQVSGLTPALITQVIRQARSQLRNINGMITDILQTAHGRNAELNIHLQPIALPNLCYDVLESLRDRCEAKSITIETDIPADLPKVYIDEERIRQVLINLVDNAIKYTSDGGKIQLSALHRTTQKVQVSLCDSGLGIPEDQFNLIFDDHVRLQRDQDESGYGIGLNLCQRIIRAHYGQIWVDSVLRQGSCFHFTLPVDIN</sequence>
<dbReference type="GO" id="GO:0005524">
    <property type="term" value="F:ATP binding"/>
    <property type="evidence" value="ECO:0007669"/>
    <property type="project" value="UniProtKB-KW"/>
</dbReference>
<dbReference type="Gene3D" id="1.10.287.130">
    <property type="match status" value="1"/>
</dbReference>
<dbReference type="InterPro" id="IPR004358">
    <property type="entry name" value="Sig_transdc_His_kin-like_C"/>
</dbReference>
<dbReference type="InterPro" id="IPR036097">
    <property type="entry name" value="HisK_dim/P_sf"/>
</dbReference>
<dbReference type="InterPro" id="IPR003594">
    <property type="entry name" value="HATPase_dom"/>
</dbReference>
<dbReference type="CDD" id="cd02978">
    <property type="entry name" value="KaiB_like"/>
    <property type="match status" value="1"/>
</dbReference>
<keyword evidence="13" id="KW-1185">Reference proteome</keyword>
<dbReference type="Pfam" id="PF02518">
    <property type="entry name" value="HATPase_c"/>
    <property type="match status" value="1"/>
</dbReference>
<keyword evidence="7 9" id="KW-0902">Two-component regulatory system</keyword>
<evidence type="ECO:0000256" key="7">
    <source>
        <dbReference type="ARBA" id="ARBA00023012"/>
    </source>
</evidence>
<keyword evidence="3 9" id="KW-0808">Transferase</keyword>
<dbReference type="PROSITE" id="PS50109">
    <property type="entry name" value="HIS_KIN"/>
    <property type="match status" value="1"/>
</dbReference>
<name>A0A928Z4K7_9CYAN</name>
<dbReference type="SUPFAM" id="SSF47384">
    <property type="entry name" value="Homodimeric domain of signal transducing histidine kinase"/>
    <property type="match status" value="1"/>
</dbReference>
<evidence type="ECO:0000256" key="4">
    <source>
        <dbReference type="ARBA" id="ARBA00022741"/>
    </source>
</evidence>
<dbReference type="Pfam" id="PF00512">
    <property type="entry name" value="HisKA"/>
    <property type="match status" value="1"/>
</dbReference>
<keyword evidence="4 9" id="KW-0547">Nucleotide-binding</keyword>
<dbReference type="InterPro" id="IPR036249">
    <property type="entry name" value="Thioredoxin-like_sf"/>
</dbReference>
<comment type="caution">
    <text evidence="12">The sequence shown here is derived from an EMBL/GenBank/DDBJ whole genome shotgun (WGS) entry which is preliminary data.</text>
</comment>
<evidence type="ECO:0000256" key="5">
    <source>
        <dbReference type="ARBA" id="ARBA00022777"/>
    </source>
</evidence>
<dbReference type="SMART" id="SM00387">
    <property type="entry name" value="HATPase_c"/>
    <property type="match status" value="1"/>
</dbReference>
<keyword evidence="5 9" id="KW-0418">Kinase</keyword>
<dbReference type="InterPro" id="IPR050736">
    <property type="entry name" value="Sensor_HK_Regulatory"/>
</dbReference>
<comment type="catalytic activity">
    <reaction evidence="1 9">
        <text>ATP + protein L-histidine = ADP + protein N-phospho-L-histidine.</text>
        <dbReference type="EC" id="2.7.13.3"/>
    </reaction>
</comment>
<dbReference type="HAMAP" id="MF_01837">
    <property type="entry name" value="Kinase_SasA"/>
    <property type="match status" value="1"/>
</dbReference>
<evidence type="ECO:0000256" key="3">
    <source>
        <dbReference type="ARBA" id="ARBA00022679"/>
    </source>
</evidence>
<dbReference type="Gene3D" id="3.40.30.10">
    <property type="entry name" value="Glutaredoxin"/>
    <property type="match status" value="1"/>
</dbReference>
<dbReference type="SUPFAM" id="SSF52833">
    <property type="entry name" value="Thioredoxin-like"/>
    <property type="match status" value="1"/>
</dbReference>
<dbReference type="PANTHER" id="PTHR43711:SF26">
    <property type="entry name" value="SENSOR HISTIDINE KINASE RCSC"/>
    <property type="match status" value="1"/>
</dbReference>
<dbReference type="SMART" id="SM01248">
    <property type="entry name" value="KaiB"/>
    <property type="match status" value="1"/>
</dbReference>
<evidence type="ECO:0000256" key="6">
    <source>
        <dbReference type="ARBA" id="ARBA00022840"/>
    </source>
</evidence>
<dbReference type="GO" id="GO:0000155">
    <property type="term" value="F:phosphorelay sensor kinase activity"/>
    <property type="evidence" value="ECO:0007669"/>
    <property type="project" value="InterPro"/>
</dbReference>
<dbReference type="SUPFAM" id="SSF55874">
    <property type="entry name" value="ATPase domain of HSP90 chaperone/DNA topoisomerase II/histidine kinase"/>
    <property type="match status" value="1"/>
</dbReference>
<dbReference type="EC" id="2.7.13.3" evidence="9"/>
<gene>
    <name evidence="9" type="primary">sasA</name>
    <name evidence="12" type="ORF">IQ266_23625</name>
</gene>
<comment type="domain">
    <text evidence="9">The N-terminus interacts with KaiC, while the C-terminal histidine kinase domain autophosphorylates and is probably responsible for self-oligomerization. The N-terminal domain stimulates the C-terminus to autophosphorylate.</text>
</comment>
<dbReference type="InterPro" id="IPR003661">
    <property type="entry name" value="HisK_dim/P_dom"/>
</dbReference>
<comment type="subunit">
    <text evidence="9">Homooligomerizes. Interacts with KaiC. Participates in the KaiABC clock complex, whose core is composed of a KaiC homohexamer, 6 KaiB and up to 6 KaiA dimers. SasA and KaiB(fs) compete to bind to KaiC.</text>
</comment>
<dbReference type="RefSeq" id="WP_264327547.1">
    <property type="nucleotide sequence ID" value="NZ_JADEXQ010000121.1"/>
</dbReference>
<keyword evidence="2 9" id="KW-0597">Phosphoprotein</keyword>
<reference evidence="12" key="1">
    <citation type="submission" date="2020-10" db="EMBL/GenBank/DDBJ databases">
        <authorList>
            <person name="Castelo-Branco R."/>
            <person name="Eusebio N."/>
            <person name="Adriana R."/>
            <person name="Vieira A."/>
            <person name="Brugerolle De Fraissinette N."/>
            <person name="Rezende De Castro R."/>
            <person name="Schneider M.P."/>
            <person name="Vasconcelos V."/>
            <person name="Leao P.N."/>
        </authorList>
    </citation>
    <scope>NUCLEOTIDE SEQUENCE</scope>
    <source>
        <strain evidence="12">LEGE 11480</strain>
    </source>
</reference>
<keyword evidence="8 9" id="KW-0090">Biological rhythms</keyword>
<dbReference type="PRINTS" id="PR00344">
    <property type="entry name" value="BCTRLSENSOR"/>
</dbReference>
<dbReference type="CDD" id="cd00082">
    <property type="entry name" value="HisKA"/>
    <property type="match status" value="1"/>
</dbReference>
<evidence type="ECO:0000313" key="12">
    <source>
        <dbReference type="EMBL" id="MBE9032731.1"/>
    </source>
</evidence>
<dbReference type="Pfam" id="PF07689">
    <property type="entry name" value="KaiB"/>
    <property type="match status" value="1"/>
</dbReference>
<keyword evidence="6 9" id="KW-0067">ATP-binding</keyword>
<dbReference type="PANTHER" id="PTHR43711">
    <property type="entry name" value="TWO-COMPONENT HISTIDINE KINASE"/>
    <property type="match status" value="1"/>
</dbReference>
<evidence type="ECO:0000256" key="8">
    <source>
        <dbReference type="ARBA" id="ARBA00023108"/>
    </source>
</evidence>
<evidence type="ECO:0000259" key="11">
    <source>
        <dbReference type="PROSITE" id="PS50109"/>
    </source>
</evidence>
<evidence type="ECO:0000256" key="10">
    <source>
        <dbReference type="SAM" id="MobiDB-lite"/>
    </source>
</evidence>
<evidence type="ECO:0000313" key="13">
    <source>
        <dbReference type="Proteomes" id="UP000625316"/>
    </source>
</evidence>
<protein>
    <recommendedName>
        <fullName evidence="9">Adaptive-response sensory-kinase SasA</fullName>
        <ecNumber evidence="9">2.7.13.3</ecNumber>
    </recommendedName>
    <alternativeName>
        <fullName evidence="9">Sensor histidine kinase SasA</fullName>
    </alternativeName>
</protein>
<organism evidence="12 13">
    <name type="scientific">Romeriopsis navalis LEGE 11480</name>
    <dbReference type="NCBI Taxonomy" id="2777977"/>
    <lineage>
        <taxon>Bacteria</taxon>
        <taxon>Bacillati</taxon>
        <taxon>Cyanobacteriota</taxon>
        <taxon>Cyanophyceae</taxon>
        <taxon>Leptolyngbyales</taxon>
        <taxon>Leptolyngbyaceae</taxon>
        <taxon>Romeriopsis</taxon>
        <taxon>Romeriopsis navalis</taxon>
    </lineage>
</organism>
<dbReference type="NCBIfam" id="NF006800">
    <property type="entry name" value="PRK09303.1"/>
    <property type="match status" value="1"/>
</dbReference>
<dbReference type="InterPro" id="IPR011649">
    <property type="entry name" value="KaiB_domain"/>
</dbReference>
<proteinExistence type="inferred from homology"/>
<dbReference type="GO" id="GO:0007623">
    <property type="term" value="P:circadian rhythm"/>
    <property type="evidence" value="ECO:0007669"/>
    <property type="project" value="UniProtKB-UniRule"/>
</dbReference>
<accession>A0A928Z4K7</accession>